<evidence type="ECO:0000313" key="5">
    <source>
        <dbReference type="Proteomes" id="UP000753219"/>
    </source>
</evidence>
<name>A0A942W9Z9_9FIRM</name>
<dbReference type="Pfam" id="PF01381">
    <property type="entry name" value="HTH_3"/>
    <property type="match status" value="1"/>
</dbReference>
<comment type="caution">
    <text evidence="4">The sequence shown here is derived from an EMBL/GenBank/DDBJ whole genome shotgun (WGS) entry which is preliminary data.</text>
</comment>
<proteinExistence type="predicted"/>
<gene>
    <name evidence="4" type="ORF">KHZ85_03775</name>
</gene>
<feature type="transmembrane region" description="Helical" evidence="2">
    <location>
        <begin position="138"/>
        <end position="159"/>
    </location>
</feature>
<dbReference type="GO" id="GO:0003677">
    <property type="term" value="F:DNA binding"/>
    <property type="evidence" value="ECO:0007669"/>
    <property type="project" value="UniProtKB-KW"/>
</dbReference>
<feature type="transmembrane region" description="Helical" evidence="2">
    <location>
        <begin position="226"/>
        <end position="245"/>
    </location>
</feature>
<keyword evidence="2" id="KW-1133">Transmembrane helix</keyword>
<organism evidence="4 5">
    <name type="scientific">Amedibacillus dolichus</name>
    <dbReference type="NCBI Taxonomy" id="31971"/>
    <lineage>
        <taxon>Bacteria</taxon>
        <taxon>Bacillati</taxon>
        <taxon>Bacillota</taxon>
        <taxon>Erysipelotrichia</taxon>
        <taxon>Erysipelotrichales</taxon>
        <taxon>Erysipelotrichaceae</taxon>
        <taxon>Amedibacillus</taxon>
    </lineage>
</organism>
<keyword evidence="2" id="KW-0812">Transmembrane</keyword>
<sequence length="251" mass="29257">MESLDHEKIGHFISEMRKAKNMTQKELGDQLFVSDKTISKWENGISMPNIVLLAPLTELLDISVNELLKGEKLTQESVAKTREEALVNCSVDIAMEGTLRGHKRNRRYAFFIVAVVFGLEAFWLWGLDIRDTYVKDTLYLSVLMLLFAFWFCFFAKDFLPSYYDNNKINYVSQGIFKIHIVGLSLNNHNWRYICIVCRVFTLSFAVLYPLLCIGICWYSEVLWREFWLPVVIVGLSIFMIVLYTVGKRYEV</sequence>
<evidence type="ECO:0000256" key="2">
    <source>
        <dbReference type="SAM" id="Phobius"/>
    </source>
</evidence>
<dbReference type="AlphaFoldDB" id="A0A942W9Z9"/>
<accession>A0A942W9Z9</accession>
<feature type="domain" description="HTH cro/C1-type" evidence="3">
    <location>
        <begin position="13"/>
        <end position="67"/>
    </location>
</feature>
<dbReference type="SUPFAM" id="SSF47413">
    <property type="entry name" value="lambda repressor-like DNA-binding domains"/>
    <property type="match status" value="1"/>
</dbReference>
<dbReference type="CDD" id="cd00093">
    <property type="entry name" value="HTH_XRE"/>
    <property type="match status" value="1"/>
</dbReference>
<dbReference type="InterPro" id="IPR010982">
    <property type="entry name" value="Lambda_DNA-bd_dom_sf"/>
</dbReference>
<dbReference type="Proteomes" id="UP000753219">
    <property type="component" value="Unassembled WGS sequence"/>
</dbReference>
<feature type="transmembrane region" description="Helical" evidence="2">
    <location>
        <begin position="108"/>
        <end position="126"/>
    </location>
</feature>
<keyword evidence="2" id="KW-0472">Membrane</keyword>
<dbReference type="EMBL" id="JAGZMZ010000007">
    <property type="protein sequence ID" value="MBS4883863.1"/>
    <property type="molecule type" value="Genomic_DNA"/>
</dbReference>
<dbReference type="SMART" id="SM00530">
    <property type="entry name" value="HTH_XRE"/>
    <property type="match status" value="1"/>
</dbReference>
<dbReference type="Gene3D" id="1.10.260.40">
    <property type="entry name" value="lambda repressor-like DNA-binding domains"/>
    <property type="match status" value="1"/>
</dbReference>
<feature type="transmembrane region" description="Helical" evidence="2">
    <location>
        <begin position="199"/>
        <end position="220"/>
    </location>
</feature>
<evidence type="ECO:0000313" key="4">
    <source>
        <dbReference type="EMBL" id="MBS4883863.1"/>
    </source>
</evidence>
<protein>
    <submittedName>
        <fullName evidence="4">Helix-turn-helix transcriptional regulator</fullName>
    </submittedName>
</protein>
<evidence type="ECO:0000256" key="1">
    <source>
        <dbReference type="ARBA" id="ARBA00023125"/>
    </source>
</evidence>
<dbReference type="RefSeq" id="WP_278639881.1">
    <property type="nucleotide sequence ID" value="NZ_CAUWIX010000005.1"/>
</dbReference>
<dbReference type="PANTHER" id="PTHR46558:SF11">
    <property type="entry name" value="HTH-TYPE TRANSCRIPTIONAL REGULATOR XRE"/>
    <property type="match status" value="1"/>
</dbReference>
<evidence type="ECO:0000259" key="3">
    <source>
        <dbReference type="PROSITE" id="PS50943"/>
    </source>
</evidence>
<dbReference type="PROSITE" id="PS50943">
    <property type="entry name" value="HTH_CROC1"/>
    <property type="match status" value="1"/>
</dbReference>
<reference evidence="4" key="1">
    <citation type="submission" date="2021-02" db="EMBL/GenBank/DDBJ databases">
        <title>Infant gut strain persistence is associated with maternal origin, phylogeny, and functional potential including surface adhesion and iron acquisition.</title>
        <authorList>
            <person name="Lou Y.C."/>
        </authorList>
    </citation>
    <scope>NUCLEOTIDE SEQUENCE</scope>
    <source>
        <strain evidence="4">L3_108_103G1_dasL3_108_103G1_concoct_2</strain>
    </source>
</reference>
<dbReference type="PANTHER" id="PTHR46558">
    <property type="entry name" value="TRACRIPTIONAL REGULATORY PROTEIN-RELATED-RELATED"/>
    <property type="match status" value="1"/>
</dbReference>
<keyword evidence="1" id="KW-0238">DNA-binding</keyword>
<dbReference type="InterPro" id="IPR001387">
    <property type="entry name" value="Cro/C1-type_HTH"/>
</dbReference>